<dbReference type="EMBL" id="JH767202">
    <property type="protein sequence ID" value="EQC27802.1"/>
    <property type="molecule type" value="Genomic_DNA"/>
</dbReference>
<dbReference type="AlphaFoldDB" id="T0RDV7"/>
<dbReference type="SUPFAM" id="SSF56784">
    <property type="entry name" value="HAD-like"/>
    <property type="match status" value="1"/>
</dbReference>
<reference evidence="1 2" key="1">
    <citation type="submission" date="2012-04" db="EMBL/GenBank/DDBJ databases">
        <title>The Genome Sequence of Saprolegnia declina VS20.</title>
        <authorList>
            <consortium name="The Broad Institute Genome Sequencing Platform"/>
            <person name="Russ C."/>
            <person name="Nusbaum C."/>
            <person name="Tyler B."/>
            <person name="van West P."/>
            <person name="Dieguez-Uribeondo J."/>
            <person name="de Bruijn I."/>
            <person name="Tripathy S."/>
            <person name="Jiang R."/>
            <person name="Young S.K."/>
            <person name="Zeng Q."/>
            <person name="Gargeya S."/>
            <person name="Fitzgerald M."/>
            <person name="Haas B."/>
            <person name="Abouelleil A."/>
            <person name="Alvarado L."/>
            <person name="Arachchi H.M."/>
            <person name="Berlin A."/>
            <person name="Chapman S.B."/>
            <person name="Goldberg J."/>
            <person name="Griggs A."/>
            <person name="Gujja S."/>
            <person name="Hansen M."/>
            <person name="Howarth C."/>
            <person name="Imamovic A."/>
            <person name="Larimer J."/>
            <person name="McCowen C."/>
            <person name="Montmayeur A."/>
            <person name="Murphy C."/>
            <person name="Neiman D."/>
            <person name="Pearson M."/>
            <person name="Priest M."/>
            <person name="Roberts A."/>
            <person name="Saif S."/>
            <person name="Shea T."/>
            <person name="Sisk P."/>
            <person name="Sykes S."/>
            <person name="Wortman J."/>
            <person name="Nusbaum C."/>
            <person name="Birren B."/>
        </authorList>
    </citation>
    <scope>NUCLEOTIDE SEQUENCE [LARGE SCALE GENOMIC DNA]</scope>
    <source>
        <strain evidence="1 2">VS20</strain>
    </source>
</reference>
<dbReference type="InterPro" id="IPR023214">
    <property type="entry name" value="HAD_sf"/>
</dbReference>
<name>T0RDV7_SAPDV</name>
<dbReference type="OrthoDB" id="426235at2759"/>
<keyword evidence="2" id="KW-1185">Reference proteome</keyword>
<dbReference type="VEuPathDB" id="FungiDB:SDRG_14386"/>
<evidence type="ECO:0000313" key="1">
    <source>
        <dbReference type="EMBL" id="EQC27802.1"/>
    </source>
</evidence>
<sequence>MRQWHDSAISRMSSTKKFLQRAVSNQRLRGVLVDYEVLCSSTVHVAAPAEVTPTTTDAPLGDGAAPLHQPTMFQNMRSLLQNMTKADTEHGRRVQQTLAGLPHFMRDRVLGSDDKPGAGEETTSIEEQLQRRAKPVVDVLATEDSADGPRAKYLEKMNALKQRAKLNAIKQENTVAPVAEDIAEASPASVLPTRKVNEGANAFLSYVNLRGLALCVIPPLAEHRQDEFQQFIDEFELDAVMGFEAAVAMPRPDGIQTLCKELDLEPKDIVVLTSAEKAIASAKAAGSYTCFLATKTRDSHYDCDFSIPNLREFKYVVEDLNGISWRN</sequence>
<gene>
    <name evidence="1" type="ORF">SDRG_14386</name>
</gene>
<dbReference type="InterPro" id="IPR036412">
    <property type="entry name" value="HAD-like_sf"/>
</dbReference>
<evidence type="ECO:0000313" key="2">
    <source>
        <dbReference type="Proteomes" id="UP000030762"/>
    </source>
</evidence>
<dbReference type="GeneID" id="19955113"/>
<organism evidence="1 2">
    <name type="scientific">Saprolegnia diclina (strain VS20)</name>
    <dbReference type="NCBI Taxonomy" id="1156394"/>
    <lineage>
        <taxon>Eukaryota</taxon>
        <taxon>Sar</taxon>
        <taxon>Stramenopiles</taxon>
        <taxon>Oomycota</taxon>
        <taxon>Saprolegniomycetes</taxon>
        <taxon>Saprolegniales</taxon>
        <taxon>Saprolegniaceae</taxon>
        <taxon>Saprolegnia</taxon>
    </lineage>
</organism>
<accession>T0RDV7</accession>
<protein>
    <submittedName>
        <fullName evidence="1">Uncharacterized protein</fullName>
    </submittedName>
</protein>
<proteinExistence type="predicted"/>
<dbReference type="eggNOG" id="ENOG502QW8F">
    <property type="taxonomic scope" value="Eukaryota"/>
</dbReference>
<dbReference type="InParanoid" id="T0RDV7"/>
<dbReference type="RefSeq" id="XP_008618732.1">
    <property type="nucleotide sequence ID" value="XM_008620510.1"/>
</dbReference>
<dbReference type="Proteomes" id="UP000030762">
    <property type="component" value="Unassembled WGS sequence"/>
</dbReference>
<dbReference type="Gene3D" id="3.40.50.1000">
    <property type="entry name" value="HAD superfamily/HAD-like"/>
    <property type="match status" value="1"/>
</dbReference>
<dbReference type="OMA" id="NGISWRN"/>